<dbReference type="OrthoDB" id="6198395at2"/>
<dbReference type="InterPro" id="IPR045630">
    <property type="entry name" value="DUF6316"/>
</dbReference>
<dbReference type="Proteomes" id="UP000315439">
    <property type="component" value="Unassembled WGS sequence"/>
</dbReference>
<evidence type="ECO:0000259" key="1">
    <source>
        <dbReference type="Pfam" id="PF19837"/>
    </source>
</evidence>
<evidence type="ECO:0000313" key="3">
    <source>
        <dbReference type="Proteomes" id="UP000315439"/>
    </source>
</evidence>
<organism evidence="2 3">
    <name type="scientific">Aliikangiella coralliicola</name>
    <dbReference type="NCBI Taxonomy" id="2592383"/>
    <lineage>
        <taxon>Bacteria</taxon>
        <taxon>Pseudomonadati</taxon>
        <taxon>Pseudomonadota</taxon>
        <taxon>Gammaproteobacteria</taxon>
        <taxon>Oceanospirillales</taxon>
        <taxon>Pleioneaceae</taxon>
        <taxon>Aliikangiella</taxon>
    </lineage>
</organism>
<keyword evidence="3" id="KW-1185">Reference proteome</keyword>
<dbReference type="EMBL" id="VIKS01000001">
    <property type="protein sequence ID" value="TQV89592.1"/>
    <property type="molecule type" value="Genomic_DNA"/>
</dbReference>
<accession>A0A545UJE8</accession>
<dbReference type="AlphaFoldDB" id="A0A545UJE8"/>
<dbReference type="Pfam" id="PF19837">
    <property type="entry name" value="DUF6316"/>
    <property type="match status" value="1"/>
</dbReference>
<dbReference type="RefSeq" id="WP_142891656.1">
    <property type="nucleotide sequence ID" value="NZ_ML660160.1"/>
</dbReference>
<reference evidence="2 3" key="1">
    <citation type="submission" date="2019-07" db="EMBL/GenBank/DDBJ databases">
        <title>Draft genome for Aliikangiella sp. M105.</title>
        <authorList>
            <person name="Wang G."/>
        </authorList>
    </citation>
    <scope>NUCLEOTIDE SEQUENCE [LARGE SCALE GENOMIC DNA]</scope>
    <source>
        <strain evidence="2 3">M105</strain>
    </source>
</reference>
<gene>
    <name evidence="2" type="ORF">FLL46_01535</name>
</gene>
<comment type="caution">
    <text evidence="2">The sequence shown here is derived from an EMBL/GenBank/DDBJ whole genome shotgun (WGS) entry which is preliminary data.</text>
</comment>
<sequence>MPYTHRLGEPDYLLPLERSDRFVVSDEGFFYRTRECDLIGPFATKLEAHADLKFFINVTKNEKNIEIDKMLGINTSL</sequence>
<evidence type="ECO:0000313" key="2">
    <source>
        <dbReference type="EMBL" id="TQV89592.1"/>
    </source>
</evidence>
<proteinExistence type="predicted"/>
<name>A0A545UJE8_9GAMM</name>
<feature type="domain" description="DUF6316" evidence="1">
    <location>
        <begin position="17"/>
        <end position="60"/>
    </location>
</feature>
<protein>
    <recommendedName>
        <fullName evidence="1">DUF6316 domain-containing protein</fullName>
    </recommendedName>
</protein>